<accession>A0ACC2SZ19</accession>
<dbReference type="EMBL" id="QTSX02003935">
    <property type="protein sequence ID" value="KAJ9067639.1"/>
    <property type="molecule type" value="Genomic_DNA"/>
</dbReference>
<reference evidence="1" key="1">
    <citation type="submission" date="2022-04" db="EMBL/GenBank/DDBJ databases">
        <title>Genome of the entomopathogenic fungus Entomophthora muscae.</title>
        <authorList>
            <person name="Elya C."/>
            <person name="Lovett B.R."/>
            <person name="Lee E."/>
            <person name="Macias A.M."/>
            <person name="Hajek A.E."/>
            <person name="De Bivort B.L."/>
            <person name="Kasson M.T."/>
            <person name="De Fine Licht H.H."/>
            <person name="Stajich J.E."/>
        </authorList>
    </citation>
    <scope>NUCLEOTIDE SEQUENCE</scope>
    <source>
        <strain evidence="1">Berkeley</strain>
    </source>
</reference>
<gene>
    <name evidence="1" type="ORF">DSO57_1037119</name>
</gene>
<proteinExistence type="predicted"/>
<sequence length="446" mass="49589">MEGLGVEPHESNLNVGLTKGCRGQHEQVVCLQPHKRPIKREMDLGELDKVQPKMWMQTLYAFENKEHEIGFMNEGKLVWALTRALSHVPILTGNLEGSKVKLPGKGGWFCSQIAKTSFQAAKNDNFNYEVMGSEYIFRKATACMLDEPESAPLFAAKATYFDCGSLLLAVSVSRIVADIYSVYEFMKLWAGGDGTLVDSRQLLKPAAPLLQQPIKPEVGIVVPIGESRGKVRLVNISINHAKLRKAKNTANYALGENWISTKDMICAGIWRALTRARKLPKDATTRIRRPVNIRPTLKLSPSTFANLTLNVTTEPMSVEHFLNKPIREIALSIRTAAATLSPECIRNHIATVPCRNTPPAHSFQFRKDMDVSDYSHFNLNLIDFQHSPSLICHSGFVAEGLLVIYPGYCHLGISQRDCPTFLEDHELDKLGLIASVAQGYFATSSL</sequence>
<comment type="caution">
    <text evidence="1">The sequence shown here is derived from an EMBL/GenBank/DDBJ whole genome shotgun (WGS) entry which is preliminary data.</text>
</comment>
<dbReference type="Proteomes" id="UP001165960">
    <property type="component" value="Unassembled WGS sequence"/>
</dbReference>
<protein>
    <submittedName>
        <fullName evidence="1">Uncharacterized protein</fullName>
    </submittedName>
</protein>
<evidence type="ECO:0000313" key="2">
    <source>
        <dbReference type="Proteomes" id="UP001165960"/>
    </source>
</evidence>
<evidence type="ECO:0000313" key="1">
    <source>
        <dbReference type="EMBL" id="KAJ9067639.1"/>
    </source>
</evidence>
<organism evidence="1 2">
    <name type="scientific">Entomophthora muscae</name>
    <dbReference type="NCBI Taxonomy" id="34485"/>
    <lineage>
        <taxon>Eukaryota</taxon>
        <taxon>Fungi</taxon>
        <taxon>Fungi incertae sedis</taxon>
        <taxon>Zoopagomycota</taxon>
        <taxon>Entomophthoromycotina</taxon>
        <taxon>Entomophthoromycetes</taxon>
        <taxon>Entomophthorales</taxon>
        <taxon>Entomophthoraceae</taxon>
        <taxon>Entomophthora</taxon>
    </lineage>
</organism>
<keyword evidence="2" id="KW-1185">Reference proteome</keyword>
<name>A0ACC2SZ19_9FUNG</name>